<dbReference type="InterPro" id="IPR009100">
    <property type="entry name" value="AcylCoA_DH/oxidase_NM_dom_sf"/>
</dbReference>
<keyword evidence="3 5" id="KW-0285">Flavoprotein</keyword>
<protein>
    <submittedName>
        <fullName evidence="10">Acyl-CoA dehydrogenase</fullName>
    </submittedName>
</protein>
<reference evidence="10 11" key="1">
    <citation type="submission" date="2018-01" db="EMBL/GenBank/DDBJ databases">
        <title>The draft genome sequence of Halioglobus lutimaris HF004.</title>
        <authorList>
            <person name="Du Z.-J."/>
            <person name="Shi M.-J."/>
        </authorList>
    </citation>
    <scope>NUCLEOTIDE SEQUENCE [LARGE SCALE GENOMIC DNA]</scope>
    <source>
        <strain evidence="10 11">HF004</strain>
    </source>
</reference>
<dbReference type="Pfam" id="PF12806">
    <property type="entry name" value="Acyl-CoA_dh_C"/>
    <property type="match status" value="1"/>
</dbReference>
<evidence type="ECO:0000256" key="3">
    <source>
        <dbReference type="ARBA" id="ARBA00022630"/>
    </source>
</evidence>
<dbReference type="InterPro" id="IPR046373">
    <property type="entry name" value="Acyl-CoA_Oxase/DH_mid-dom_sf"/>
</dbReference>
<dbReference type="PANTHER" id="PTHR42803:SF3">
    <property type="entry name" value="ACYL-COA DEHYDROGENASE-RELATED"/>
    <property type="match status" value="1"/>
</dbReference>
<dbReference type="OrthoDB" id="9807883at2"/>
<dbReference type="Gene3D" id="2.40.110.10">
    <property type="entry name" value="Butyryl-CoA Dehydrogenase, subunit A, domain 2"/>
    <property type="match status" value="1"/>
</dbReference>
<dbReference type="AlphaFoldDB" id="A0A2N5WYE7"/>
<feature type="domain" description="Acyl-CoA dehydrogenase/oxidase N-terminal" evidence="8">
    <location>
        <begin position="40"/>
        <end position="156"/>
    </location>
</feature>
<gene>
    <name evidence="10" type="ORF">C0039_17625</name>
</gene>
<evidence type="ECO:0000256" key="5">
    <source>
        <dbReference type="RuleBase" id="RU362125"/>
    </source>
</evidence>
<dbReference type="InterPro" id="IPR025878">
    <property type="entry name" value="Acyl-CoA_dh-like_C_dom"/>
</dbReference>
<comment type="cofactor">
    <cofactor evidence="1 5">
        <name>FAD</name>
        <dbReference type="ChEBI" id="CHEBI:57692"/>
    </cofactor>
</comment>
<dbReference type="InterPro" id="IPR006091">
    <property type="entry name" value="Acyl-CoA_Oxase/DH_mid-dom"/>
</dbReference>
<dbReference type="InterPro" id="IPR036250">
    <property type="entry name" value="AcylCo_DH-like_C"/>
</dbReference>
<proteinExistence type="inferred from homology"/>
<keyword evidence="5" id="KW-0560">Oxidoreductase</keyword>
<dbReference type="EMBL" id="PKUS01000032">
    <property type="protein sequence ID" value="PLW67261.1"/>
    <property type="molecule type" value="Genomic_DNA"/>
</dbReference>
<keyword evidence="4 5" id="KW-0274">FAD</keyword>
<evidence type="ECO:0000256" key="4">
    <source>
        <dbReference type="ARBA" id="ARBA00022827"/>
    </source>
</evidence>
<evidence type="ECO:0000259" key="6">
    <source>
        <dbReference type="Pfam" id="PF00441"/>
    </source>
</evidence>
<dbReference type="Pfam" id="PF02770">
    <property type="entry name" value="Acyl-CoA_dh_M"/>
    <property type="match status" value="1"/>
</dbReference>
<evidence type="ECO:0000259" key="7">
    <source>
        <dbReference type="Pfam" id="PF02770"/>
    </source>
</evidence>
<dbReference type="InterPro" id="IPR052166">
    <property type="entry name" value="Diverse_Acyl-CoA_DH"/>
</dbReference>
<comment type="similarity">
    <text evidence="2 5">Belongs to the acyl-CoA dehydrogenase family.</text>
</comment>
<sequence length="601" mass="65955">MPAPLLDRRDLKFMLYEVFDVESSLTRERYSDHNRETIDAALDVAETIAEKYFLPFRQKIDTNQPTFDGEKVQMIPEIKQALDAVIEAGLASPGADYEMGGMQLPPLATSAVYAYLNAAGSTTMGYIGLTSANANLIEAHGTQAQKAKWVEPQRSGRFAGTMAMSEPGAGSSLADLTTTAVPRDDGTYQITGNKIWISGGDHELSENIVHLVLARVKGAPRGVKGISLFIVPKFLVNDDGSLGARNDVQLAGLFHKMGGRGQTSTALNFGEKGGAIGYLVGEENRGLMYMFHMMNEARIMVGTMAASTALCGYQYSLDYARERPQGRLPSAKDPLAPPVNIIEHADVKRMLLLQKAYAEGAYALCLMGTQLADDEHTAPTEEERAAAHELLDFLTPIIKTWPSEYGPKANYHAIQVLGGSGYVNEHPVEMMYRDNRLNPIHEGTTGIQSLDLLARKVPQNNLAGYRACLRAIGESIAQAKQVEELSVYAYELEAAVATVNQTTEFLLAAMGEQDIDLVLANSVKYLDMFGHVVIAWMWLRQGLVASAALAGQPHDADVAFYRGKLQAMRYFFRYELPEIGAWSTLLMNLDDTCLGMQNDWF</sequence>
<dbReference type="SUPFAM" id="SSF47203">
    <property type="entry name" value="Acyl-CoA dehydrogenase C-terminal domain-like"/>
    <property type="match status" value="1"/>
</dbReference>
<dbReference type="InterPro" id="IPR013786">
    <property type="entry name" value="AcylCoA_DH/ox_N"/>
</dbReference>
<keyword evidence="11" id="KW-1185">Reference proteome</keyword>
<dbReference type="GO" id="GO:0016627">
    <property type="term" value="F:oxidoreductase activity, acting on the CH-CH group of donors"/>
    <property type="evidence" value="ECO:0007669"/>
    <property type="project" value="InterPro"/>
</dbReference>
<dbReference type="Pfam" id="PF02771">
    <property type="entry name" value="Acyl-CoA_dh_N"/>
    <property type="match status" value="1"/>
</dbReference>
<dbReference type="Pfam" id="PF00441">
    <property type="entry name" value="Acyl-CoA_dh_1"/>
    <property type="match status" value="1"/>
</dbReference>
<dbReference type="Gene3D" id="1.20.140.10">
    <property type="entry name" value="Butyryl-CoA Dehydrogenase, subunit A, domain 3"/>
    <property type="match status" value="1"/>
</dbReference>
<evidence type="ECO:0000256" key="1">
    <source>
        <dbReference type="ARBA" id="ARBA00001974"/>
    </source>
</evidence>
<dbReference type="PANTHER" id="PTHR42803">
    <property type="entry name" value="ACYL-COA DEHYDROGENASE"/>
    <property type="match status" value="1"/>
</dbReference>
<organism evidence="10 11">
    <name type="scientific">Pseudohalioglobus lutimaris</name>
    <dbReference type="NCBI Taxonomy" id="1737061"/>
    <lineage>
        <taxon>Bacteria</taxon>
        <taxon>Pseudomonadati</taxon>
        <taxon>Pseudomonadota</taxon>
        <taxon>Gammaproteobacteria</taxon>
        <taxon>Cellvibrionales</taxon>
        <taxon>Halieaceae</taxon>
        <taxon>Pseudohalioglobus</taxon>
    </lineage>
</organism>
<dbReference type="InterPro" id="IPR037069">
    <property type="entry name" value="AcylCoA_DH/ox_N_sf"/>
</dbReference>
<feature type="domain" description="Acyl-CoA oxidase/dehydrogenase middle" evidence="7">
    <location>
        <begin position="162"/>
        <end position="237"/>
    </location>
</feature>
<accession>A0A2N5WYE7</accession>
<feature type="domain" description="Acyl-CoA dehydrogenase/oxidase C-terminal" evidence="6">
    <location>
        <begin position="284"/>
        <end position="453"/>
    </location>
</feature>
<dbReference type="InterPro" id="IPR009075">
    <property type="entry name" value="AcylCo_DH/oxidase_C"/>
</dbReference>
<evidence type="ECO:0000313" key="10">
    <source>
        <dbReference type="EMBL" id="PLW67261.1"/>
    </source>
</evidence>
<dbReference type="Proteomes" id="UP000235005">
    <property type="component" value="Unassembled WGS sequence"/>
</dbReference>
<dbReference type="RefSeq" id="WP_101518813.1">
    <property type="nucleotide sequence ID" value="NZ_PKUS01000032.1"/>
</dbReference>
<feature type="domain" description="Acetyl-CoA dehydrogenase-like C-terminal" evidence="9">
    <location>
        <begin position="473"/>
        <end position="597"/>
    </location>
</feature>
<dbReference type="GO" id="GO:0050660">
    <property type="term" value="F:flavin adenine dinucleotide binding"/>
    <property type="evidence" value="ECO:0007669"/>
    <property type="project" value="InterPro"/>
</dbReference>
<comment type="caution">
    <text evidence="10">The sequence shown here is derived from an EMBL/GenBank/DDBJ whole genome shotgun (WGS) entry which is preliminary data.</text>
</comment>
<dbReference type="Gene3D" id="1.10.540.10">
    <property type="entry name" value="Acyl-CoA dehydrogenase/oxidase, N-terminal domain"/>
    <property type="match status" value="1"/>
</dbReference>
<evidence type="ECO:0000259" key="8">
    <source>
        <dbReference type="Pfam" id="PF02771"/>
    </source>
</evidence>
<evidence type="ECO:0000259" key="9">
    <source>
        <dbReference type="Pfam" id="PF12806"/>
    </source>
</evidence>
<evidence type="ECO:0000256" key="2">
    <source>
        <dbReference type="ARBA" id="ARBA00009347"/>
    </source>
</evidence>
<name>A0A2N5WYE7_9GAMM</name>
<evidence type="ECO:0000313" key="11">
    <source>
        <dbReference type="Proteomes" id="UP000235005"/>
    </source>
</evidence>
<dbReference type="SUPFAM" id="SSF56645">
    <property type="entry name" value="Acyl-CoA dehydrogenase NM domain-like"/>
    <property type="match status" value="1"/>
</dbReference>